<evidence type="ECO:0000256" key="1">
    <source>
        <dbReference type="ARBA" id="ARBA00005582"/>
    </source>
</evidence>
<evidence type="ECO:0000256" key="2">
    <source>
        <dbReference type="ARBA" id="ARBA00022801"/>
    </source>
</evidence>
<comment type="caution">
    <text evidence="4">The sequence shown here is derived from an EMBL/GenBank/DDBJ whole genome shotgun (WGS) entry which is preliminary data.</text>
</comment>
<gene>
    <name evidence="4" type="ORF">AM506_06540</name>
</gene>
<keyword evidence="2 4" id="KW-0378">Hydrolase</keyword>
<dbReference type="InterPro" id="IPR015797">
    <property type="entry name" value="NUDIX_hydrolase-like_dom_sf"/>
</dbReference>
<dbReference type="EMBL" id="LIXZ01000004">
    <property type="protein sequence ID" value="KPL60428.1"/>
    <property type="molecule type" value="Genomic_DNA"/>
</dbReference>
<evidence type="ECO:0000313" key="4">
    <source>
        <dbReference type="EMBL" id="KPL60428.1"/>
    </source>
</evidence>
<dbReference type="InterPro" id="IPR000086">
    <property type="entry name" value="NUDIX_hydrolase_dom"/>
</dbReference>
<dbReference type="Gene3D" id="3.90.79.10">
    <property type="entry name" value="Nucleoside Triphosphate Pyrophosphohydrolase"/>
    <property type="match status" value="1"/>
</dbReference>
<evidence type="ECO:0000313" key="5">
    <source>
        <dbReference type="Proteomes" id="UP000050398"/>
    </source>
</evidence>
<sequence length="154" mass="17518">MSEVPIKCTGIAVVLLKKVQNEFKVLLVKREGSVLKDVWCYIGGGIEEGEKAWEAAYREVEEETGITNMSLYSANTFDRIYSIEGNYIYIAPVFVGFVPDDQEVTLNEEHSDYRWVSLEEAMGTVSLPGNEEVLSFIENHFVKKEAPAYLKIRR</sequence>
<name>A0A0P6WVJ7_9BACI</name>
<dbReference type="PANTHER" id="PTHR43736">
    <property type="entry name" value="ADP-RIBOSE PYROPHOSPHATASE"/>
    <property type="match status" value="1"/>
</dbReference>
<dbReference type="PATRIC" id="fig|218284.4.peg.2803"/>
<dbReference type="OrthoDB" id="9804563at2"/>
<protein>
    <submittedName>
        <fullName evidence="4">NUDIX hydrolase</fullName>
    </submittedName>
</protein>
<accession>A0A0P6WVJ7</accession>
<dbReference type="Proteomes" id="UP000050398">
    <property type="component" value="Unassembled WGS sequence"/>
</dbReference>
<feature type="domain" description="Nudix hydrolase" evidence="3">
    <location>
        <begin position="6"/>
        <end position="141"/>
    </location>
</feature>
<organism evidence="4 5">
    <name type="scientific">Rossellomorea vietnamensis</name>
    <dbReference type="NCBI Taxonomy" id="218284"/>
    <lineage>
        <taxon>Bacteria</taxon>
        <taxon>Bacillati</taxon>
        <taxon>Bacillota</taxon>
        <taxon>Bacilli</taxon>
        <taxon>Bacillales</taxon>
        <taxon>Bacillaceae</taxon>
        <taxon>Rossellomorea</taxon>
    </lineage>
</organism>
<proteinExistence type="inferred from homology"/>
<evidence type="ECO:0000259" key="3">
    <source>
        <dbReference type="PROSITE" id="PS51462"/>
    </source>
</evidence>
<dbReference type="PANTHER" id="PTHR43736:SF1">
    <property type="entry name" value="DIHYDRONEOPTERIN TRIPHOSPHATE DIPHOSPHATASE"/>
    <property type="match status" value="1"/>
</dbReference>
<comment type="similarity">
    <text evidence="1">Belongs to the Nudix hydrolase family.</text>
</comment>
<dbReference type="InterPro" id="IPR020084">
    <property type="entry name" value="NUDIX_hydrolase_CS"/>
</dbReference>
<dbReference type="GO" id="GO:0016787">
    <property type="term" value="F:hydrolase activity"/>
    <property type="evidence" value="ECO:0007669"/>
    <property type="project" value="UniProtKB-KW"/>
</dbReference>
<reference evidence="4 5" key="1">
    <citation type="submission" date="2015-08" db="EMBL/GenBank/DDBJ databases">
        <title>Draft Genome Sequence of Bacillus vietnamensis UCD-SED5.</title>
        <authorList>
            <person name="Lee R.D."/>
            <person name="Jospin G."/>
            <person name="Lang J.M."/>
            <person name="Coil D.A."/>
            <person name="Eisen J.A."/>
        </authorList>
    </citation>
    <scope>NUCLEOTIDE SEQUENCE [LARGE SCALE GENOMIC DNA]</scope>
    <source>
        <strain evidence="4 5">UCD-SED5</strain>
    </source>
</reference>
<dbReference type="PROSITE" id="PS51462">
    <property type="entry name" value="NUDIX"/>
    <property type="match status" value="1"/>
</dbReference>
<dbReference type="CDD" id="cd04664">
    <property type="entry name" value="NUDIX_DHNTPase_like"/>
    <property type="match status" value="1"/>
</dbReference>
<dbReference type="RefSeq" id="WP_060671853.1">
    <property type="nucleotide sequence ID" value="NZ_LIXZ01000004.1"/>
</dbReference>
<dbReference type="AlphaFoldDB" id="A0A0P6WVJ7"/>
<dbReference type="SUPFAM" id="SSF55811">
    <property type="entry name" value="Nudix"/>
    <property type="match status" value="1"/>
</dbReference>
<dbReference type="PROSITE" id="PS00893">
    <property type="entry name" value="NUDIX_BOX"/>
    <property type="match status" value="1"/>
</dbReference>
<dbReference type="Pfam" id="PF00293">
    <property type="entry name" value="NUDIX"/>
    <property type="match status" value="1"/>
</dbReference>